<reference evidence="3" key="1">
    <citation type="submission" date="2021-06" db="EMBL/GenBank/DDBJ databases">
        <authorList>
            <person name="Kallberg Y."/>
            <person name="Tangrot J."/>
            <person name="Rosling A."/>
        </authorList>
    </citation>
    <scope>NUCLEOTIDE SEQUENCE</scope>
    <source>
        <strain evidence="3">CL551</strain>
    </source>
</reference>
<feature type="region of interest" description="Disordered" evidence="1">
    <location>
        <begin position="18"/>
        <end position="67"/>
    </location>
</feature>
<evidence type="ECO:0000259" key="2">
    <source>
        <dbReference type="PROSITE" id="PS50181"/>
    </source>
</evidence>
<feature type="compositionally biased region" description="Polar residues" evidence="1">
    <location>
        <begin position="52"/>
        <end position="67"/>
    </location>
</feature>
<comment type="caution">
    <text evidence="3">The sequence shown here is derived from an EMBL/GenBank/DDBJ whole genome shotgun (WGS) entry which is preliminary data.</text>
</comment>
<dbReference type="CDD" id="cd09917">
    <property type="entry name" value="F-box_SF"/>
    <property type="match status" value="1"/>
</dbReference>
<name>A0A9N9CCD8_9GLOM</name>
<dbReference type="SUPFAM" id="SSF81383">
    <property type="entry name" value="F-box domain"/>
    <property type="match status" value="1"/>
</dbReference>
<keyword evidence="4" id="KW-1185">Reference proteome</keyword>
<dbReference type="Gene3D" id="1.20.1280.50">
    <property type="match status" value="1"/>
</dbReference>
<evidence type="ECO:0000313" key="3">
    <source>
        <dbReference type="EMBL" id="CAG8595435.1"/>
    </source>
</evidence>
<evidence type="ECO:0000256" key="1">
    <source>
        <dbReference type="SAM" id="MobiDB-lite"/>
    </source>
</evidence>
<dbReference type="InterPro" id="IPR036047">
    <property type="entry name" value="F-box-like_dom_sf"/>
</dbReference>
<organism evidence="3 4">
    <name type="scientific">Acaulospora morrowiae</name>
    <dbReference type="NCBI Taxonomy" id="94023"/>
    <lineage>
        <taxon>Eukaryota</taxon>
        <taxon>Fungi</taxon>
        <taxon>Fungi incertae sedis</taxon>
        <taxon>Mucoromycota</taxon>
        <taxon>Glomeromycotina</taxon>
        <taxon>Glomeromycetes</taxon>
        <taxon>Diversisporales</taxon>
        <taxon>Acaulosporaceae</taxon>
        <taxon>Acaulospora</taxon>
    </lineage>
</organism>
<dbReference type="InterPro" id="IPR001810">
    <property type="entry name" value="F-box_dom"/>
</dbReference>
<feature type="domain" description="F-box" evidence="2">
    <location>
        <begin position="65"/>
        <end position="117"/>
    </location>
</feature>
<proteinExistence type="predicted"/>
<sequence>TTKQLVFTNIQASKADFITKPPGSVSPCPKPYPRFKNENKGDHRQSKRSKSIRPTLSNPPTRTSPSPLCQVPPEIFLQICKNLSPADLLSLTKVCKMFYNDLCRGDSRTIQQIWRESRLTFMPYRKLPPPDGMNERQYMVFLLDKICQFCGERKNSKILWDSQVRACKDCFSSQYKNCNYMAVNGEVPWIILDCVPSESWKTWDTIVDAAGPFRWVEQVLRKHDEYKKVPEEDRESWVEEQRKRVRKISNEYIKRIGEDVDSRQHTKSVRAKDINEKISLMLNERDDEGNLMYEREILEGCVSLKKAYRWTTTFTERAWKILRTKLIKEYHDGLERREEIKEIFKSMVSSVVETENSKTKEAFESEAEDTDS</sequence>
<feature type="compositionally biased region" description="Basic and acidic residues" evidence="1">
    <location>
        <begin position="35"/>
        <end position="44"/>
    </location>
</feature>
<dbReference type="Pfam" id="PF12937">
    <property type="entry name" value="F-box-like"/>
    <property type="match status" value="1"/>
</dbReference>
<evidence type="ECO:0000313" key="4">
    <source>
        <dbReference type="Proteomes" id="UP000789342"/>
    </source>
</evidence>
<feature type="region of interest" description="Disordered" evidence="1">
    <location>
        <begin position="353"/>
        <end position="372"/>
    </location>
</feature>
<dbReference type="EMBL" id="CAJVPV010005757">
    <property type="protein sequence ID" value="CAG8595435.1"/>
    <property type="molecule type" value="Genomic_DNA"/>
</dbReference>
<feature type="non-terminal residue" evidence="3">
    <location>
        <position position="372"/>
    </location>
</feature>
<dbReference type="OrthoDB" id="2322499at2759"/>
<dbReference type="Proteomes" id="UP000789342">
    <property type="component" value="Unassembled WGS sequence"/>
</dbReference>
<dbReference type="AlphaFoldDB" id="A0A9N9CCD8"/>
<gene>
    <name evidence="3" type="ORF">AMORRO_LOCUS7540</name>
</gene>
<accession>A0A9N9CCD8</accession>
<dbReference type="PROSITE" id="PS50181">
    <property type="entry name" value="FBOX"/>
    <property type="match status" value="1"/>
</dbReference>
<protein>
    <submittedName>
        <fullName evidence="3">2531_t:CDS:1</fullName>
    </submittedName>
</protein>